<accession>A0A1N7ER69</accession>
<sequence length="156" mass="16712">MTGSAIKTGYGALKSVPFGKRIFAAAVSLKAPYFRTISPRFISLEPGRGEVAMPDRWGVHNHLGTVHAIACCNLAELVAGTTVDVSLPDSHRWIPKGMTVQYLKKARGELRGVATVDDLSGISADEAREVVVGVRITDPSGAIVVRADVTMWISPR</sequence>
<dbReference type="STRING" id="1344003.SAMN05445060_1595"/>
<dbReference type="Pfam" id="PF14539">
    <property type="entry name" value="DUF4442"/>
    <property type="match status" value="1"/>
</dbReference>
<dbReference type="EMBL" id="FTNT01000003">
    <property type="protein sequence ID" value="SIR90560.1"/>
    <property type="molecule type" value="Genomic_DNA"/>
</dbReference>
<gene>
    <name evidence="1" type="ORF">SAMN05445060_1595</name>
</gene>
<evidence type="ECO:0000313" key="1">
    <source>
        <dbReference type="EMBL" id="SIR90560.1"/>
    </source>
</evidence>
<dbReference type="InterPro" id="IPR027961">
    <property type="entry name" value="DUF4442"/>
</dbReference>
<reference evidence="1 2" key="1">
    <citation type="submission" date="2017-01" db="EMBL/GenBank/DDBJ databases">
        <authorList>
            <person name="Mah S.A."/>
            <person name="Swanson W.J."/>
            <person name="Moy G.W."/>
            <person name="Vacquier V.D."/>
        </authorList>
    </citation>
    <scope>NUCLEOTIDE SEQUENCE [LARGE SCALE GENOMIC DNA]</scope>
    <source>
        <strain evidence="1 2">CPCC 203464</strain>
    </source>
</reference>
<dbReference type="InterPro" id="IPR029069">
    <property type="entry name" value="HotDog_dom_sf"/>
</dbReference>
<protein>
    <submittedName>
        <fullName evidence="1">Acyl-coenzyme A thioesterase PaaI, contains HGG motif</fullName>
    </submittedName>
</protein>
<dbReference type="OrthoDB" id="793353at2"/>
<dbReference type="SUPFAM" id="SSF54637">
    <property type="entry name" value="Thioesterase/thiol ester dehydrase-isomerase"/>
    <property type="match status" value="1"/>
</dbReference>
<evidence type="ECO:0000313" key="2">
    <source>
        <dbReference type="Proteomes" id="UP000186218"/>
    </source>
</evidence>
<dbReference type="RefSeq" id="WP_076478131.1">
    <property type="nucleotide sequence ID" value="NZ_FTNT01000003.1"/>
</dbReference>
<dbReference type="Gene3D" id="3.10.129.10">
    <property type="entry name" value="Hotdog Thioesterase"/>
    <property type="match status" value="1"/>
</dbReference>
<organism evidence="1 2">
    <name type="scientific">Williamsia sterculiae</name>
    <dbReference type="NCBI Taxonomy" id="1344003"/>
    <lineage>
        <taxon>Bacteria</taxon>
        <taxon>Bacillati</taxon>
        <taxon>Actinomycetota</taxon>
        <taxon>Actinomycetes</taxon>
        <taxon>Mycobacteriales</taxon>
        <taxon>Nocardiaceae</taxon>
        <taxon>Williamsia</taxon>
    </lineage>
</organism>
<dbReference type="CDD" id="cd03443">
    <property type="entry name" value="PaaI_thioesterase"/>
    <property type="match status" value="1"/>
</dbReference>
<dbReference type="Proteomes" id="UP000186218">
    <property type="component" value="Unassembled WGS sequence"/>
</dbReference>
<keyword evidence="2" id="KW-1185">Reference proteome</keyword>
<dbReference type="AlphaFoldDB" id="A0A1N7ER69"/>
<name>A0A1N7ER69_9NOCA</name>
<proteinExistence type="predicted"/>